<dbReference type="Proteomes" id="UP000653797">
    <property type="component" value="Unassembled WGS sequence"/>
</dbReference>
<dbReference type="AlphaFoldDB" id="A0A927AXN0"/>
<reference evidence="3" key="1">
    <citation type="submission" date="2020-09" db="EMBL/GenBank/DDBJ databases">
        <authorList>
            <person name="Kim M.K."/>
        </authorList>
    </citation>
    <scope>NUCLEOTIDE SEQUENCE</scope>
    <source>
        <strain evidence="3">BT704</strain>
    </source>
</reference>
<feature type="signal peptide" evidence="1">
    <location>
        <begin position="1"/>
        <end position="19"/>
    </location>
</feature>
<feature type="chain" id="PRO_5037964893" evidence="1">
    <location>
        <begin position="20"/>
        <end position="313"/>
    </location>
</feature>
<sequence>MKKAITLWLVCLLAITVRAQRNTYNSQRELRGSGKLVLEDRAVKPFQAIDIHQFLAKVMVEVGGTQSAVGIRIDDNLKSFLQVESVDGVLTLAFKDPENKAFWLSKGTIQVSVKTPSLNRLRNDSNGDVEVNNLTGEIFSLNNQGNGSVALRGVVKQLNIVSEGNGDIRAKELIAQNANIITQANATIEVNARQLSSQNAAHATIRNMAQGTGQNKGQKSTTEEFVTVILQNNRSTSRTITLRFTEPGNPVYGVINTTLSPYGKRRETYPIGTKIEQLNLDQQKVAMTGNAVQGKLIVTLKANDNGRAYNLLD</sequence>
<dbReference type="RefSeq" id="WP_191037228.1">
    <property type="nucleotide sequence ID" value="NZ_JACXAA010000001.1"/>
</dbReference>
<accession>A0A927AXN0</accession>
<evidence type="ECO:0000259" key="2">
    <source>
        <dbReference type="Pfam" id="PF10988"/>
    </source>
</evidence>
<comment type="caution">
    <text evidence="3">The sequence shown here is derived from an EMBL/GenBank/DDBJ whole genome shotgun (WGS) entry which is preliminary data.</text>
</comment>
<keyword evidence="4" id="KW-1185">Reference proteome</keyword>
<dbReference type="Gene3D" id="2.160.20.120">
    <property type="match status" value="1"/>
</dbReference>
<evidence type="ECO:0000313" key="4">
    <source>
        <dbReference type="Proteomes" id="UP000653797"/>
    </source>
</evidence>
<protein>
    <submittedName>
        <fullName evidence="3">DUF2807 domain-containing protein</fullName>
    </submittedName>
</protein>
<name>A0A927AXN0_9BACT</name>
<dbReference type="Pfam" id="PF10988">
    <property type="entry name" value="DUF2807"/>
    <property type="match status" value="1"/>
</dbReference>
<gene>
    <name evidence="3" type="ORF">IC230_01690</name>
</gene>
<organism evidence="3 4">
    <name type="scientific">Spirosoma validum</name>
    <dbReference type="NCBI Taxonomy" id="2771355"/>
    <lineage>
        <taxon>Bacteria</taxon>
        <taxon>Pseudomonadati</taxon>
        <taxon>Bacteroidota</taxon>
        <taxon>Cytophagia</taxon>
        <taxon>Cytophagales</taxon>
        <taxon>Cytophagaceae</taxon>
        <taxon>Spirosoma</taxon>
    </lineage>
</organism>
<evidence type="ECO:0000313" key="3">
    <source>
        <dbReference type="EMBL" id="MBD2751587.1"/>
    </source>
</evidence>
<dbReference type="EMBL" id="JACXAA010000001">
    <property type="protein sequence ID" value="MBD2751587.1"/>
    <property type="molecule type" value="Genomic_DNA"/>
</dbReference>
<feature type="domain" description="Putative auto-transporter adhesin head GIN" evidence="2">
    <location>
        <begin position="46"/>
        <end position="194"/>
    </location>
</feature>
<dbReference type="InterPro" id="IPR021255">
    <property type="entry name" value="DUF2807"/>
</dbReference>
<proteinExistence type="predicted"/>
<evidence type="ECO:0000256" key="1">
    <source>
        <dbReference type="SAM" id="SignalP"/>
    </source>
</evidence>
<keyword evidence="1" id="KW-0732">Signal</keyword>